<feature type="compositionally biased region" description="Polar residues" evidence="1">
    <location>
        <begin position="124"/>
        <end position="133"/>
    </location>
</feature>
<feature type="compositionally biased region" description="Polar residues" evidence="1">
    <location>
        <begin position="26"/>
        <end position="44"/>
    </location>
</feature>
<dbReference type="eggNOG" id="ENOG502TGJG">
    <property type="taxonomic scope" value="Eukaryota"/>
</dbReference>
<gene>
    <name evidence="2" type="ORF">SETTUDRAFT_18114</name>
</gene>
<feature type="region of interest" description="Disordered" evidence="1">
    <location>
        <begin position="187"/>
        <end position="213"/>
    </location>
</feature>
<evidence type="ECO:0000313" key="2">
    <source>
        <dbReference type="EMBL" id="EOA91418.1"/>
    </source>
</evidence>
<sequence>MDFPHAQLQAGLAATMFSPDVVPSLYGQSSSSNKGSIRYSTPTSVRHKRGTREGAEDGSEQRRAVRKRSTRTLGSFFKREKRPRSSIDSSNLPTIPSSEKVDKDANGTAECHTSEHVNIDSAETRTTSESNHNGEFLSLQQAIETEPIVDRRASQETLGKLQALSPEEFAAFAKTYLASDDASSTFHYEDEEAAERKCSPQPSTPCPSHGRNRSLHVNLTREDVQRLTEEIYNETIADVNLSLFSYWINESDENYQEAKQHIRELRLDHGYNLLRIRNPHLRQLMQEVFTQRPVYAKPSTQLSLRKVPGIPKLRDPGTDCEPRITLVENQSRADTAARIVSAPTRLPVATPRIDCLPPALRAERQRVITQAELRSVSLSSMASSSVRDYPPNTPDRPLPLSPRTPSSTLGSPPPRLPFGFPSPGSPLRASDDDDDDDGDGFSALTSYAGSFEDPADGDSIWQAQVADIYERVVALEGPEQLDGVIEELQGLRAMYAARHV</sequence>
<accession>R0KEX5</accession>
<dbReference type="AlphaFoldDB" id="R0KEX5"/>
<dbReference type="GeneID" id="19401825"/>
<reference evidence="2 3" key="1">
    <citation type="journal article" date="2012" name="PLoS Pathog.">
        <title>Diverse lifestyles and strategies of plant pathogenesis encoded in the genomes of eighteen Dothideomycetes fungi.</title>
        <authorList>
            <person name="Ohm R.A."/>
            <person name="Feau N."/>
            <person name="Henrissat B."/>
            <person name="Schoch C.L."/>
            <person name="Horwitz B.A."/>
            <person name="Barry K.W."/>
            <person name="Condon B.J."/>
            <person name="Copeland A.C."/>
            <person name="Dhillon B."/>
            <person name="Glaser F."/>
            <person name="Hesse C.N."/>
            <person name="Kosti I."/>
            <person name="LaButti K."/>
            <person name="Lindquist E.A."/>
            <person name="Lucas S."/>
            <person name="Salamov A.A."/>
            <person name="Bradshaw R.E."/>
            <person name="Ciuffetti L."/>
            <person name="Hamelin R.C."/>
            <person name="Kema G.H.J."/>
            <person name="Lawrence C."/>
            <person name="Scott J.A."/>
            <person name="Spatafora J.W."/>
            <person name="Turgeon B.G."/>
            <person name="de Wit P.J.G.M."/>
            <person name="Zhong S."/>
            <person name="Goodwin S.B."/>
            <person name="Grigoriev I.V."/>
        </authorList>
    </citation>
    <scope>NUCLEOTIDE SEQUENCE [LARGE SCALE GENOMIC DNA]</scope>
    <source>
        <strain evidence="3">28A</strain>
    </source>
</reference>
<organism evidence="2 3">
    <name type="scientific">Exserohilum turcicum (strain 28A)</name>
    <name type="common">Northern leaf blight fungus</name>
    <name type="synonym">Setosphaeria turcica</name>
    <dbReference type="NCBI Taxonomy" id="671987"/>
    <lineage>
        <taxon>Eukaryota</taxon>
        <taxon>Fungi</taxon>
        <taxon>Dikarya</taxon>
        <taxon>Ascomycota</taxon>
        <taxon>Pezizomycotina</taxon>
        <taxon>Dothideomycetes</taxon>
        <taxon>Pleosporomycetidae</taxon>
        <taxon>Pleosporales</taxon>
        <taxon>Pleosporineae</taxon>
        <taxon>Pleosporaceae</taxon>
        <taxon>Exserohilum</taxon>
    </lineage>
</organism>
<feature type="region of interest" description="Disordered" evidence="1">
    <location>
        <begin position="21"/>
        <end position="133"/>
    </location>
</feature>
<dbReference type="Proteomes" id="UP000016935">
    <property type="component" value="Unassembled WGS sequence"/>
</dbReference>
<feature type="compositionally biased region" description="Low complexity" evidence="1">
    <location>
        <begin position="417"/>
        <end position="428"/>
    </location>
</feature>
<name>R0KEX5_EXST2</name>
<evidence type="ECO:0000256" key="1">
    <source>
        <dbReference type="SAM" id="MobiDB-lite"/>
    </source>
</evidence>
<dbReference type="RefSeq" id="XP_008020049.1">
    <property type="nucleotide sequence ID" value="XM_008021858.1"/>
</dbReference>
<dbReference type="HOGENOM" id="CLU_522898_0_0_1"/>
<keyword evidence="3" id="KW-1185">Reference proteome</keyword>
<proteinExistence type="predicted"/>
<dbReference type="EMBL" id="KB908481">
    <property type="protein sequence ID" value="EOA91418.1"/>
    <property type="molecule type" value="Genomic_DNA"/>
</dbReference>
<feature type="compositionally biased region" description="Polar residues" evidence="1">
    <location>
        <begin position="86"/>
        <end position="97"/>
    </location>
</feature>
<protein>
    <submittedName>
        <fullName evidence="2">Uncharacterized protein</fullName>
    </submittedName>
</protein>
<feature type="compositionally biased region" description="Pro residues" evidence="1">
    <location>
        <begin position="391"/>
        <end position="402"/>
    </location>
</feature>
<reference evidence="2 3" key="2">
    <citation type="journal article" date="2013" name="PLoS Genet.">
        <title>Comparative genome structure, secondary metabolite, and effector coding capacity across Cochliobolus pathogens.</title>
        <authorList>
            <person name="Condon B.J."/>
            <person name="Leng Y."/>
            <person name="Wu D."/>
            <person name="Bushley K.E."/>
            <person name="Ohm R.A."/>
            <person name="Otillar R."/>
            <person name="Martin J."/>
            <person name="Schackwitz W."/>
            <person name="Grimwood J."/>
            <person name="MohdZainudin N."/>
            <person name="Xue C."/>
            <person name="Wang R."/>
            <person name="Manning V.A."/>
            <person name="Dhillon B."/>
            <person name="Tu Z.J."/>
            <person name="Steffenson B.J."/>
            <person name="Salamov A."/>
            <person name="Sun H."/>
            <person name="Lowry S."/>
            <person name="LaButti K."/>
            <person name="Han J."/>
            <person name="Copeland A."/>
            <person name="Lindquist E."/>
            <person name="Barry K."/>
            <person name="Schmutz J."/>
            <person name="Baker S.E."/>
            <person name="Ciuffetti L.M."/>
            <person name="Grigoriev I.V."/>
            <person name="Zhong S."/>
            <person name="Turgeon B.G."/>
        </authorList>
    </citation>
    <scope>NUCLEOTIDE SEQUENCE [LARGE SCALE GENOMIC DNA]</scope>
    <source>
        <strain evidence="3">28A</strain>
    </source>
</reference>
<evidence type="ECO:0000313" key="3">
    <source>
        <dbReference type="Proteomes" id="UP000016935"/>
    </source>
</evidence>
<feature type="compositionally biased region" description="Basic and acidic residues" evidence="1">
    <location>
        <begin position="51"/>
        <end position="63"/>
    </location>
</feature>
<feature type="region of interest" description="Disordered" evidence="1">
    <location>
        <begin position="379"/>
        <end position="455"/>
    </location>
</feature>
<dbReference type="OrthoDB" id="3678410at2759"/>